<accession>A0A9Q5I187</accession>
<proteinExistence type="predicted"/>
<dbReference type="EMBL" id="LNZH02000152">
    <property type="protein sequence ID" value="OCB89615.1"/>
    <property type="molecule type" value="Genomic_DNA"/>
</dbReference>
<dbReference type="OrthoDB" id="3364132at2759"/>
<dbReference type="Proteomes" id="UP000757232">
    <property type="component" value="Unassembled WGS sequence"/>
</dbReference>
<organism evidence="2 3">
    <name type="scientific">Sanghuangporus baumii</name>
    <name type="common">Phellinus baumii</name>
    <dbReference type="NCBI Taxonomy" id="108892"/>
    <lineage>
        <taxon>Eukaryota</taxon>
        <taxon>Fungi</taxon>
        <taxon>Dikarya</taxon>
        <taxon>Basidiomycota</taxon>
        <taxon>Agaricomycotina</taxon>
        <taxon>Agaricomycetes</taxon>
        <taxon>Hymenochaetales</taxon>
        <taxon>Hymenochaetaceae</taxon>
        <taxon>Sanghuangporus</taxon>
    </lineage>
</organism>
<feature type="compositionally biased region" description="Basic and acidic residues" evidence="1">
    <location>
        <begin position="773"/>
        <end position="791"/>
    </location>
</feature>
<reference evidence="2" key="1">
    <citation type="submission" date="2016-06" db="EMBL/GenBank/DDBJ databases">
        <title>Draft Genome sequence of the fungus Inonotus baumii.</title>
        <authorList>
            <person name="Zhu H."/>
            <person name="Lin W."/>
        </authorList>
    </citation>
    <scope>NUCLEOTIDE SEQUENCE</scope>
    <source>
        <strain evidence="2">821</strain>
    </source>
</reference>
<dbReference type="AlphaFoldDB" id="A0A9Q5I187"/>
<feature type="region of interest" description="Disordered" evidence="1">
    <location>
        <begin position="701"/>
        <end position="820"/>
    </location>
</feature>
<evidence type="ECO:0000313" key="3">
    <source>
        <dbReference type="Proteomes" id="UP000757232"/>
    </source>
</evidence>
<sequence>MSLQKRHGRFAAWIEIDGQRAEEFGSGVHGRTEICLTVRLLPTSRGKEVAIYVQEFPSTTSASARADVFLDGVHIGKSVLSPSQGPRCFAGSWTDEESLRPFIFSLAKNNDKQCLSEDAGKIEIRISEIILLYGVDEDENFYILPEPMEEWEPPSVVEQDEMERHIIVLADFTKQRKYNPQWQLQKFHSTPFDCRKPGPIANFEFIYGPEESLGTRRPDEFQAFSNLGQQGRLGEHANHESSKARTTSGQLKKRTRSCDTYDGWSSCGSDPECTSCSMTLVLNPDPADERRPLTLSWAFFANAIDFPDAFEALFRRSSRRKTANDSLRINAFCILSDKVLSNLRPSTHLLSSSHNCRVAPLKSYRFEMAHWSRHGRFGAWVEIDGDRAEQYGDVVNGRTSTCFIELAVFVQEYPSITSACARADVYIEGVHIGKAVLSPSDGPRCFSGSWVDGNSVIPFKFIPARKMKDDSSNKQHVSSGAGKVVVKINEIVLLQELKGLPHPLKEWQASPIIENDEDIERHSVVLAETEKWQKHNPQHNSFFRSQPFDTSHPEPIAVFEFVYGSEAFIRKNLGQLKSSGSYFSTAKVGSFPLDPQSHPNIDVKPSKGIIKYGSQTKRSHSRDTSIPPAECWRCKDAGVACVPNGGTSATCQRCTKLRKGCNLPRMVQQVAAKRQKLTNRTKITELGPESRSHFAMKNGSEAVIKGSDTSSSSESGSETELRYPKRADSEINDSSESSDHSSEETQDCRPTCRRLRKHAGSIAEASSNKRKLRDAIPKGTRDSGNDKKTSRAAEASCKPTTETKVPYKKPSQAAPAEKTDTRQLLQSIKAFSEQLMELVTRSKQDELITDVVLDLVNKCDASFRSLQISITKEKRGDNCDVRSKA</sequence>
<feature type="compositionally biased region" description="Basic and acidic residues" evidence="1">
    <location>
        <begin position="719"/>
        <end position="729"/>
    </location>
</feature>
<gene>
    <name evidence="2" type="ORF">A7U60_g3213</name>
</gene>
<name>A0A9Q5I187_SANBA</name>
<comment type="caution">
    <text evidence="2">The sequence shown here is derived from an EMBL/GenBank/DDBJ whole genome shotgun (WGS) entry which is preliminary data.</text>
</comment>
<evidence type="ECO:0000313" key="2">
    <source>
        <dbReference type="EMBL" id="OCB89615.1"/>
    </source>
</evidence>
<protein>
    <recommendedName>
        <fullName evidence="4">Zn(2)-C6 fungal-type domain-containing protein</fullName>
    </recommendedName>
</protein>
<evidence type="ECO:0000256" key="1">
    <source>
        <dbReference type="SAM" id="MobiDB-lite"/>
    </source>
</evidence>
<evidence type="ECO:0008006" key="4">
    <source>
        <dbReference type="Google" id="ProtNLM"/>
    </source>
</evidence>
<feature type="compositionally biased region" description="Low complexity" evidence="1">
    <location>
        <begin position="706"/>
        <end position="718"/>
    </location>
</feature>
<keyword evidence="3" id="KW-1185">Reference proteome</keyword>
<feature type="compositionally biased region" description="Basic and acidic residues" evidence="1">
    <location>
        <begin position="737"/>
        <end position="747"/>
    </location>
</feature>